<feature type="chain" id="PRO_5041414692" description="Carboxypeptidase D" evidence="7">
    <location>
        <begin position="21"/>
        <end position="605"/>
    </location>
</feature>
<evidence type="ECO:0000313" key="9">
    <source>
        <dbReference type="Proteomes" id="UP001172673"/>
    </source>
</evidence>
<dbReference type="InterPro" id="IPR001563">
    <property type="entry name" value="Peptidase_S10"/>
</dbReference>
<keyword evidence="9" id="KW-1185">Reference proteome</keyword>
<reference evidence="8" key="1">
    <citation type="submission" date="2022-10" db="EMBL/GenBank/DDBJ databases">
        <title>Culturing micro-colonial fungi from biological soil crusts in the Mojave desert and describing Neophaeococcomyces mojavensis, and introducing the new genera and species Taxawa tesnikishii.</title>
        <authorList>
            <person name="Kurbessoian T."/>
            <person name="Stajich J.E."/>
        </authorList>
    </citation>
    <scope>NUCLEOTIDE SEQUENCE</scope>
    <source>
        <strain evidence="8">TK_41</strain>
    </source>
</reference>
<keyword evidence="3" id="KW-0645">Protease</keyword>
<evidence type="ECO:0000256" key="3">
    <source>
        <dbReference type="ARBA" id="ARBA00022670"/>
    </source>
</evidence>
<evidence type="ECO:0000256" key="4">
    <source>
        <dbReference type="ARBA" id="ARBA00022801"/>
    </source>
</evidence>
<proteinExistence type="inferred from homology"/>
<evidence type="ECO:0008006" key="10">
    <source>
        <dbReference type="Google" id="ProtNLM"/>
    </source>
</evidence>
<keyword evidence="4" id="KW-0378">Hydrolase</keyword>
<dbReference type="Proteomes" id="UP001172673">
    <property type="component" value="Unassembled WGS sequence"/>
</dbReference>
<feature type="signal peptide" evidence="7">
    <location>
        <begin position="1"/>
        <end position="20"/>
    </location>
</feature>
<accession>A0AA38X7L8</accession>
<dbReference type="EMBL" id="JAPDRK010000010">
    <property type="protein sequence ID" value="KAJ9608286.1"/>
    <property type="molecule type" value="Genomic_DNA"/>
</dbReference>
<dbReference type="PANTHER" id="PTHR11802:SF64">
    <property type="entry name" value="CARBOXYPEPTIDASE"/>
    <property type="match status" value="1"/>
</dbReference>
<evidence type="ECO:0000256" key="5">
    <source>
        <dbReference type="ARBA" id="ARBA00023180"/>
    </source>
</evidence>
<protein>
    <recommendedName>
        <fullName evidence="10">Carboxypeptidase D</fullName>
    </recommendedName>
</protein>
<keyword evidence="5" id="KW-0325">Glycoprotein</keyword>
<dbReference type="Gene3D" id="3.40.50.1820">
    <property type="entry name" value="alpha/beta hydrolase"/>
    <property type="match status" value="1"/>
</dbReference>
<gene>
    <name evidence="8" type="ORF">H2200_007274</name>
</gene>
<comment type="similarity">
    <text evidence="1">Belongs to the peptidase S10 family.</text>
</comment>
<evidence type="ECO:0000256" key="7">
    <source>
        <dbReference type="SAM" id="SignalP"/>
    </source>
</evidence>
<dbReference type="SUPFAM" id="SSF53474">
    <property type="entry name" value="alpha/beta-Hydrolases"/>
    <property type="match status" value="1"/>
</dbReference>
<dbReference type="AlphaFoldDB" id="A0AA38X7L8"/>
<evidence type="ECO:0000256" key="1">
    <source>
        <dbReference type="ARBA" id="ARBA00009431"/>
    </source>
</evidence>
<dbReference type="GO" id="GO:0006508">
    <property type="term" value="P:proteolysis"/>
    <property type="evidence" value="ECO:0007669"/>
    <property type="project" value="UniProtKB-KW"/>
</dbReference>
<dbReference type="GO" id="GO:0000324">
    <property type="term" value="C:fungal-type vacuole"/>
    <property type="evidence" value="ECO:0007669"/>
    <property type="project" value="TreeGrafter"/>
</dbReference>
<organism evidence="8 9">
    <name type="scientific">Cladophialophora chaetospira</name>
    <dbReference type="NCBI Taxonomy" id="386627"/>
    <lineage>
        <taxon>Eukaryota</taxon>
        <taxon>Fungi</taxon>
        <taxon>Dikarya</taxon>
        <taxon>Ascomycota</taxon>
        <taxon>Pezizomycotina</taxon>
        <taxon>Eurotiomycetes</taxon>
        <taxon>Chaetothyriomycetidae</taxon>
        <taxon>Chaetothyriales</taxon>
        <taxon>Herpotrichiellaceae</taxon>
        <taxon>Cladophialophora</taxon>
    </lineage>
</organism>
<evidence type="ECO:0000256" key="2">
    <source>
        <dbReference type="ARBA" id="ARBA00022645"/>
    </source>
</evidence>
<feature type="region of interest" description="Disordered" evidence="6">
    <location>
        <begin position="540"/>
        <end position="564"/>
    </location>
</feature>
<dbReference type="PANTHER" id="PTHR11802">
    <property type="entry name" value="SERINE PROTEASE FAMILY S10 SERINE CARBOXYPEPTIDASE"/>
    <property type="match status" value="1"/>
</dbReference>
<dbReference type="PRINTS" id="PR00724">
    <property type="entry name" value="CRBOXYPTASEC"/>
</dbReference>
<comment type="caution">
    <text evidence="8">The sequence shown here is derived from an EMBL/GenBank/DDBJ whole genome shotgun (WGS) entry which is preliminary data.</text>
</comment>
<dbReference type="InterPro" id="IPR029058">
    <property type="entry name" value="AB_hydrolase_fold"/>
</dbReference>
<dbReference type="Pfam" id="PF00450">
    <property type="entry name" value="Peptidase_S10"/>
    <property type="match status" value="2"/>
</dbReference>
<sequence>MISLASTALLLASAGQLALSQFVAPPKNFTNKTGYANVPVRYKSVPAGICEQDPDVKSYSGYADVAPGQHIFWWFFESRNVDPTEAPLTIWINGGPGSSSMIGLFQELGPCRINENGKAVNNPYSWSNVSNMIFIDQPTQVGLSYSTPVPGYEDPQGFLVQLPNNTCPEYASDDWACGTYSYWNESLTANNTPAVAPNMWKTLQGFMGAFPEYARNEINFATESYGGHYAPLVSEYFVEQNALNVSGAHNINLQHVLIGNGWYDPLVQYQAYYNFTVFPGNTYNYPHLNQSVKDQWYNNLYGTGNCYDQTVDCNTHGLNEICHQADNYCLYEVENLYDIYLDRDEYDMRYLNTNPFPQSYYIDYLNLPRIQAAIGAYTNYSEGATAVQNAFDTTGDDDREIGTTAAIRSLLAANISVTMYFGDADYNCNWLGGQVVATNVNATGYAAAGFTNISTSDSVVHGQVRQAGKFSFVRIYESGHLVPFFQPLVSLELVDRTINGFDVATGKTTVTPQYATKGAPATTFREGNHTVQFKVTPEGSVYNTTTNLPMPPPDNGTGGKRLSKRKAYSLKEARRIQLETRRAKIGKREARMGVWKTLEEEGSSY</sequence>
<evidence type="ECO:0000256" key="6">
    <source>
        <dbReference type="SAM" id="MobiDB-lite"/>
    </source>
</evidence>
<evidence type="ECO:0000313" key="8">
    <source>
        <dbReference type="EMBL" id="KAJ9608286.1"/>
    </source>
</evidence>
<name>A0AA38X7L8_9EURO</name>
<dbReference type="GO" id="GO:0004185">
    <property type="term" value="F:serine-type carboxypeptidase activity"/>
    <property type="evidence" value="ECO:0007669"/>
    <property type="project" value="InterPro"/>
</dbReference>
<keyword evidence="7" id="KW-0732">Signal</keyword>
<keyword evidence="2" id="KW-0121">Carboxypeptidase</keyword>